<dbReference type="SMART" id="SM00829">
    <property type="entry name" value="PKS_ER"/>
    <property type="match status" value="1"/>
</dbReference>
<comment type="similarity">
    <text evidence="1">Belongs to the zinc-containing alcohol dehydrogenase family.</text>
</comment>
<keyword evidence="5" id="KW-1185">Reference proteome</keyword>
<dbReference type="Proteomes" id="UP001239445">
    <property type="component" value="Unassembled WGS sequence"/>
</dbReference>
<comment type="caution">
    <text evidence="4">The sequence shown here is derived from an EMBL/GenBank/DDBJ whole genome shotgun (WGS) entry which is preliminary data.</text>
</comment>
<evidence type="ECO:0000256" key="2">
    <source>
        <dbReference type="ARBA" id="ARBA00023002"/>
    </source>
</evidence>
<accession>A0AAJ0B758</accession>
<evidence type="ECO:0000313" key="4">
    <source>
        <dbReference type="EMBL" id="KAK1752945.1"/>
    </source>
</evidence>
<protein>
    <submittedName>
        <fullName evidence="4">Chaperonin 10-like protein</fullName>
    </submittedName>
</protein>
<dbReference type="GO" id="GO:0016651">
    <property type="term" value="F:oxidoreductase activity, acting on NAD(P)H"/>
    <property type="evidence" value="ECO:0007669"/>
    <property type="project" value="InterPro"/>
</dbReference>
<dbReference type="PANTHER" id="PTHR45348">
    <property type="entry name" value="HYPOTHETICAL OXIDOREDUCTASE (EUROFUNG)"/>
    <property type="match status" value="1"/>
</dbReference>
<gene>
    <name evidence="4" type="ORF">QBC47DRAFT_49955</name>
</gene>
<dbReference type="EMBL" id="MU839838">
    <property type="protein sequence ID" value="KAK1752945.1"/>
    <property type="molecule type" value="Genomic_DNA"/>
</dbReference>
<reference evidence="4" key="1">
    <citation type="submission" date="2023-06" db="EMBL/GenBank/DDBJ databases">
        <title>Genome-scale phylogeny and comparative genomics of the fungal order Sordariales.</title>
        <authorList>
            <consortium name="Lawrence Berkeley National Laboratory"/>
            <person name="Hensen N."/>
            <person name="Bonometti L."/>
            <person name="Westerberg I."/>
            <person name="Brannstrom I.O."/>
            <person name="Guillou S."/>
            <person name="Cros-Aarteil S."/>
            <person name="Calhoun S."/>
            <person name="Haridas S."/>
            <person name="Kuo A."/>
            <person name="Mondo S."/>
            <person name="Pangilinan J."/>
            <person name="Riley R."/>
            <person name="Labutti K."/>
            <person name="Andreopoulos B."/>
            <person name="Lipzen A."/>
            <person name="Chen C."/>
            <person name="Yanf M."/>
            <person name="Daum C."/>
            <person name="Ng V."/>
            <person name="Clum A."/>
            <person name="Steindorff A."/>
            <person name="Ohm R."/>
            <person name="Martin F."/>
            <person name="Silar P."/>
            <person name="Natvig D."/>
            <person name="Lalanne C."/>
            <person name="Gautier V."/>
            <person name="Ament-Velasquez S.L."/>
            <person name="Kruys A."/>
            <person name="Hutchinson M.I."/>
            <person name="Powell A.J."/>
            <person name="Barry K."/>
            <person name="Miller A.N."/>
            <person name="Grigoriev I.V."/>
            <person name="Debuchy R."/>
            <person name="Gladieux P."/>
            <person name="Thoren M.H."/>
            <person name="Johannesson H."/>
        </authorList>
    </citation>
    <scope>NUCLEOTIDE SEQUENCE</scope>
    <source>
        <strain evidence="4">PSN4</strain>
    </source>
</reference>
<dbReference type="Gene3D" id="3.90.180.10">
    <property type="entry name" value="Medium-chain alcohol dehydrogenases, catalytic domain"/>
    <property type="match status" value="1"/>
</dbReference>
<proteinExistence type="inferred from homology"/>
<evidence type="ECO:0000259" key="3">
    <source>
        <dbReference type="SMART" id="SM00829"/>
    </source>
</evidence>
<dbReference type="SUPFAM" id="SSF50129">
    <property type="entry name" value="GroES-like"/>
    <property type="match status" value="1"/>
</dbReference>
<keyword evidence="2" id="KW-0560">Oxidoreductase</keyword>
<dbReference type="Pfam" id="PF08240">
    <property type="entry name" value="ADH_N"/>
    <property type="match status" value="1"/>
</dbReference>
<organism evidence="4 5">
    <name type="scientific">Echria macrotheca</name>
    <dbReference type="NCBI Taxonomy" id="438768"/>
    <lineage>
        <taxon>Eukaryota</taxon>
        <taxon>Fungi</taxon>
        <taxon>Dikarya</taxon>
        <taxon>Ascomycota</taxon>
        <taxon>Pezizomycotina</taxon>
        <taxon>Sordariomycetes</taxon>
        <taxon>Sordariomycetidae</taxon>
        <taxon>Sordariales</taxon>
        <taxon>Schizotheciaceae</taxon>
        <taxon>Echria</taxon>
    </lineage>
</organism>
<dbReference type="InterPro" id="IPR047122">
    <property type="entry name" value="Trans-enoyl_RdTase-like"/>
</dbReference>
<dbReference type="Gene3D" id="3.40.50.720">
    <property type="entry name" value="NAD(P)-binding Rossmann-like Domain"/>
    <property type="match status" value="1"/>
</dbReference>
<sequence length="346" mass="37444">MKEAIVKPGPQVQIIDSPIPTPGPEQLLIRVIASGSNPKDWKLADLRPDSPINQGDDIAGVVEKVGANVYEFRPGDRVAAFHEMMTPHGSYAEYAVAWAHTAFHIPQETSFEEAAALPLAAMTAAIGLYLRLGLRQPWEAATEERNGPLVIYGASSAVGIYAVQFAIRSGIHPLICVAGRAKEYVEGFLEKDKGDAVVDYRQSDEDLVKALKGALGGRKVYHALDAVSEKGSPQILAQVLEQEGSKVTFVLHGRKEIPESIEQSTTLVGSVHKDAKDFGFIYFRYMARGLREGWFKPQRAEVVPGGLGGVQKALENLKAGKASAVKYIFRIGETEGVSLNGSNGHL</sequence>
<evidence type="ECO:0000256" key="1">
    <source>
        <dbReference type="ARBA" id="ARBA00008072"/>
    </source>
</evidence>
<dbReference type="InterPro" id="IPR011032">
    <property type="entry name" value="GroES-like_sf"/>
</dbReference>
<name>A0AAJ0B758_9PEZI</name>
<dbReference type="InterPro" id="IPR020843">
    <property type="entry name" value="ER"/>
</dbReference>
<dbReference type="InterPro" id="IPR036291">
    <property type="entry name" value="NAD(P)-bd_dom_sf"/>
</dbReference>
<dbReference type="PANTHER" id="PTHR45348:SF5">
    <property type="entry name" value="OXIDOREDUCTASE, PUTATIVE (AFU_ORTHOLOGUE AFUA_8G01420)-RELATED"/>
    <property type="match status" value="1"/>
</dbReference>
<dbReference type="SUPFAM" id="SSF51735">
    <property type="entry name" value="NAD(P)-binding Rossmann-fold domains"/>
    <property type="match status" value="1"/>
</dbReference>
<evidence type="ECO:0000313" key="5">
    <source>
        <dbReference type="Proteomes" id="UP001239445"/>
    </source>
</evidence>
<dbReference type="AlphaFoldDB" id="A0AAJ0B758"/>
<feature type="domain" description="Enoyl reductase (ER)" evidence="3">
    <location>
        <begin position="9"/>
        <end position="325"/>
    </location>
</feature>
<dbReference type="InterPro" id="IPR013154">
    <property type="entry name" value="ADH-like_N"/>
</dbReference>
<dbReference type="CDD" id="cd08249">
    <property type="entry name" value="enoyl_reductase_like"/>
    <property type="match status" value="1"/>
</dbReference>